<dbReference type="InterPro" id="IPR008869">
    <property type="entry name" value="MlaC/ttg2D"/>
</dbReference>
<keyword evidence="1" id="KW-0732">Signal</keyword>
<accession>A0ABV6IQ68</accession>
<dbReference type="InterPro" id="IPR042245">
    <property type="entry name" value="Tgt2/MlaC_sf"/>
</dbReference>
<dbReference type="Pfam" id="PF05494">
    <property type="entry name" value="MlaC"/>
    <property type="match status" value="1"/>
</dbReference>
<evidence type="ECO:0000313" key="2">
    <source>
        <dbReference type="EMBL" id="MFC0384793.1"/>
    </source>
</evidence>
<dbReference type="PROSITE" id="PS51318">
    <property type="entry name" value="TAT"/>
    <property type="match status" value="1"/>
</dbReference>
<dbReference type="Gene3D" id="3.10.450.710">
    <property type="entry name" value="Tgt2/MlaC"/>
    <property type="match status" value="1"/>
</dbReference>
<feature type="signal peptide" evidence="1">
    <location>
        <begin position="1"/>
        <end position="24"/>
    </location>
</feature>
<proteinExistence type="predicted"/>
<gene>
    <name evidence="2" type="ORF">ACFFIC_04415</name>
</gene>
<name>A0ABV6IQ68_9PROT</name>
<comment type="caution">
    <text evidence="2">The sequence shown here is derived from an EMBL/GenBank/DDBJ whole genome shotgun (WGS) entry which is preliminary data.</text>
</comment>
<sequence>MIERRSLLAAGAALVLARAVPAAAQPVDTARATAFIQATGRDLVAAINSGAPVAQRREQVAAILRRAVDVEGVGRFILGRYYRSATPEEQAQYMRLFEETLIRNLSARFGEYQGVRFSLGRSQQRTEDDTLVNTVVERPNLAPFSLDWRVGEVAGQPRVVDVIAEGTSLRLTTRSEYSAVISRNGGRVSSLLDAMRNQVAQLAAREGR</sequence>
<dbReference type="PANTHER" id="PTHR36573:SF1">
    <property type="entry name" value="INTERMEMBRANE PHOSPHOLIPID TRANSPORT SYSTEM BINDING PROTEIN MLAC"/>
    <property type="match status" value="1"/>
</dbReference>
<organism evidence="2 3">
    <name type="scientific">Muricoccus vinaceus</name>
    <dbReference type="NCBI Taxonomy" id="424704"/>
    <lineage>
        <taxon>Bacteria</taxon>
        <taxon>Pseudomonadati</taxon>
        <taxon>Pseudomonadota</taxon>
        <taxon>Alphaproteobacteria</taxon>
        <taxon>Acetobacterales</taxon>
        <taxon>Roseomonadaceae</taxon>
        <taxon>Muricoccus</taxon>
    </lineage>
</organism>
<dbReference type="EMBL" id="JBHLVZ010000002">
    <property type="protein sequence ID" value="MFC0384793.1"/>
    <property type="molecule type" value="Genomic_DNA"/>
</dbReference>
<reference evidence="2 3" key="1">
    <citation type="submission" date="2024-09" db="EMBL/GenBank/DDBJ databases">
        <authorList>
            <person name="Sun Q."/>
            <person name="Mori K."/>
        </authorList>
    </citation>
    <scope>NUCLEOTIDE SEQUENCE [LARGE SCALE GENOMIC DNA]</scope>
    <source>
        <strain evidence="2 3">CCM 7468</strain>
    </source>
</reference>
<feature type="chain" id="PRO_5046594504" evidence="1">
    <location>
        <begin position="25"/>
        <end position="208"/>
    </location>
</feature>
<dbReference type="RefSeq" id="WP_377048905.1">
    <property type="nucleotide sequence ID" value="NZ_JBHLVZ010000002.1"/>
</dbReference>
<keyword evidence="3" id="KW-1185">Reference proteome</keyword>
<protein>
    <submittedName>
        <fullName evidence="2">Phospholipid-binding protein MlaC</fullName>
    </submittedName>
</protein>
<dbReference type="PANTHER" id="PTHR36573">
    <property type="entry name" value="INTERMEMBRANE PHOSPHOLIPID TRANSPORT SYSTEM BINDING PROTEIN MLAC"/>
    <property type="match status" value="1"/>
</dbReference>
<dbReference type="Proteomes" id="UP001589789">
    <property type="component" value="Unassembled WGS sequence"/>
</dbReference>
<evidence type="ECO:0000256" key="1">
    <source>
        <dbReference type="SAM" id="SignalP"/>
    </source>
</evidence>
<evidence type="ECO:0000313" key="3">
    <source>
        <dbReference type="Proteomes" id="UP001589789"/>
    </source>
</evidence>
<dbReference type="InterPro" id="IPR006311">
    <property type="entry name" value="TAT_signal"/>
</dbReference>